<gene>
    <name evidence="7" type="ORF">FB567DRAFT_169015</name>
</gene>
<dbReference type="Gene3D" id="4.10.1000.10">
    <property type="entry name" value="Zinc finger, CCCH-type"/>
    <property type="match status" value="1"/>
</dbReference>
<feature type="compositionally biased region" description="Polar residues" evidence="5">
    <location>
        <begin position="42"/>
        <end position="51"/>
    </location>
</feature>
<comment type="caution">
    <text evidence="7">The sequence shown here is derived from an EMBL/GenBank/DDBJ whole genome shotgun (WGS) entry which is preliminary data.</text>
</comment>
<feature type="compositionally biased region" description="Polar residues" evidence="5">
    <location>
        <begin position="992"/>
        <end position="1009"/>
    </location>
</feature>
<dbReference type="InterPro" id="IPR017923">
    <property type="entry name" value="TFIIS_N"/>
</dbReference>
<dbReference type="SUPFAM" id="SSF90229">
    <property type="entry name" value="CCCH zinc finger"/>
    <property type="match status" value="1"/>
</dbReference>
<keyword evidence="1 4" id="KW-0479">Metal-binding</keyword>
<dbReference type="Pfam" id="PF08711">
    <property type="entry name" value="Med26"/>
    <property type="match status" value="1"/>
</dbReference>
<evidence type="ECO:0000256" key="2">
    <source>
        <dbReference type="ARBA" id="ARBA00022771"/>
    </source>
</evidence>
<reference evidence="7" key="1">
    <citation type="journal article" date="2021" name="Nat. Commun.">
        <title>Genetic determinants of endophytism in the Arabidopsis root mycobiome.</title>
        <authorList>
            <person name="Mesny F."/>
            <person name="Miyauchi S."/>
            <person name="Thiergart T."/>
            <person name="Pickel B."/>
            <person name="Atanasova L."/>
            <person name="Karlsson M."/>
            <person name="Huettel B."/>
            <person name="Barry K.W."/>
            <person name="Haridas S."/>
            <person name="Chen C."/>
            <person name="Bauer D."/>
            <person name="Andreopoulos W."/>
            <person name="Pangilinan J."/>
            <person name="LaButti K."/>
            <person name="Riley R."/>
            <person name="Lipzen A."/>
            <person name="Clum A."/>
            <person name="Drula E."/>
            <person name="Henrissat B."/>
            <person name="Kohler A."/>
            <person name="Grigoriev I.V."/>
            <person name="Martin F.M."/>
            <person name="Hacquard S."/>
        </authorList>
    </citation>
    <scope>NUCLEOTIDE SEQUENCE</scope>
    <source>
        <strain evidence="7">MPI-SDFR-AT-0120</strain>
    </source>
</reference>
<feature type="region of interest" description="Disordered" evidence="5">
    <location>
        <begin position="966"/>
        <end position="1044"/>
    </location>
</feature>
<evidence type="ECO:0000313" key="7">
    <source>
        <dbReference type="EMBL" id="KAH7093181.1"/>
    </source>
</evidence>
<dbReference type="InterPro" id="IPR000571">
    <property type="entry name" value="Znf_CCCH"/>
</dbReference>
<evidence type="ECO:0000313" key="8">
    <source>
        <dbReference type="Proteomes" id="UP000813461"/>
    </source>
</evidence>
<proteinExistence type="predicted"/>
<dbReference type="SMART" id="SM00356">
    <property type="entry name" value="ZnF_C3H1"/>
    <property type="match status" value="1"/>
</dbReference>
<feature type="compositionally biased region" description="Acidic residues" evidence="5">
    <location>
        <begin position="751"/>
        <end position="761"/>
    </location>
</feature>
<feature type="domain" description="C3H1-type" evidence="6">
    <location>
        <begin position="1046"/>
        <end position="1068"/>
    </location>
</feature>
<evidence type="ECO:0000256" key="3">
    <source>
        <dbReference type="ARBA" id="ARBA00022833"/>
    </source>
</evidence>
<feature type="compositionally biased region" description="Low complexity" evidence="5">
    <location>
        <begin position="612"/>
        <end position="625"/>
    </location>
</feature>
<dbReference type="Pfam" id="PF18345">
    <property type="entry name" value="zf_CCCH_4"/>
    <property type="match status" value="1"/>
</dbReference>
<feature type="compositionally biased region" description="Low complexity" evidence="5">
    <location>
        <begin position="646"/>
        <end position="657"/>
    </location>
</feature>
<feature type="compositionally biased region" description="Polar residues" evidence="5">
    <location>
        <begin position="136"/>
        <end position="162"/>
    </location>
</feature>
<evidence type="ECO:0000256" key="1">
    <source>
        <dbReference type="ARBA" id="ARBA00022723"/>
    </source>
</evidence>
<feature type="compositionally biased region" description="Acidic residues" evidence="5">
    <location>
        <begin position="308"/>
        <end position="323"/>
    </location>
</feature>
<protein>
    <recommendedName>
        <fullName evidence="6">C3H1-type domain-containing protein</fullName>
    </recommendedName>
</protein>
<feature type="region of interest" description="Disordered" evidence="5">
    <location>
        <begin position="610"/>
        <end position="694"/>
    </location>
</feature>
<dbReference type="Proteomes" id="UP000813461">
    <property type="component" value="Unassembled WGS sequence"/>
</dbReference>
<keyword evidence="8" id="KW-1185">Reference proteome</keyword>
<feature type="compositionally biased region" description="Basic and acidic residues" evidence="5">
    <location>
        <begin position="665"/>
        <end position="689"/>
    </location>
</feature>
<evidence type="ECO:0000259" key="6">
    <source>
        <dbReference type="PROSITE" id="PS50103"/>
    </source>
</evidence>
<evidence type="ECO:0000256" key="5">
    <source>
        <dbReference type="SAM" id="MobiDB-lite"/>
    </source>
</evidence>
<feature type="compositionally biased region" description="Pro residues" evidence="5">
    <location>
        <begin position="930"/>
        <end position="943"/>
    </location>
</feature>
<dbReference type="PROSITE" id="PS50103">
    <property type="entry name" value="ZF_C3H1"/>
    <property type="match status" value="1"/>
</dbReference>
<dbReference type="GO" id="GO:0008270">
    <property type="term" value="F:zinc ion binding"/>
    <property type="evidence" value="ECO:0007669"/>
    <property type="project" value="UniProtKB-KW"/>
</dbReference>
<dbReference type="EMBL" id="JAGMVJ010000002">
    <property type="protein sequence ID" value="KAH7093181.1"/>
    <property type="molecule type" value="Genomic_DNA"/>
</dbReference>
<feature type="region of interest" description="Disordered" evidence="5">
    <location>
        <begin position="924"/>
        <end position="945"/>
    </location>
</feature>
<dbReference type="InterPro" id="IPR036855">
    <property type="entry name" value="Znf_CCCH_sf"/>
</dbReference>
<keyword evidence="3 4" id="KW-0862">Zinc</keyword>
<sequence length="1069" mass="116455">MAANHVPSDQVPLQGQSIYTDPSYQNLFSSVDRYGTPAWDPQLSQHSGLAPNNNNNNTSSQAWHHGSFPQQSYNAFSQPYGTQNHGLHTASPYQYGQFGQQGSMTSYAQPSNVDPSLSLDPNALRQQQHSPYQMPMRNTTPQAHAGTVTPQALQQSSAQVQNARPLASPYQGQRSISDTFAPRAISNTSVKPVPVPSYEIPKGKKSGGFYVLDQSALATATKSTPLNKLVTLGSEPFHLPTNRTALPLYTARQSVKELKKVGADNKKLLAKLSSSKPSVAKALKTRKYAASPSSLRREVSDSDSYTDSSDDSSDYTDDEDDEPSPLPNSRPEEPHAAVRYDIIKATWYPRRTPLSSEKIKESMRDIWEVLNTIQKRWRADSKAVTDAEAAKKTGELPVLKSRVASQRDLLQSALKAALEHTHPDVLYHLGQIKPFMYLCYQFLANRFHSKDFDGELSTAIFEILARCGTLTTELLEETKVVKALTSMKKHANDENKALIQKIVDSAVANTKKAKASSPPRVESTDAKGAKRPASEPAGRASDEGPAAKKVKPAEAPSNTTRKLPMGSGATKPSATPLADMMKKKPTATPAPIKARVSQVTNKPSGIFASLNAASKKPAPSVAASSTTRIATQSKPTTAATKDKKPAPAASKPAFSFAQTMASLLKPKEPEVAPVKSEKQLPPESPEEKAKRLRKEARRHLRVTFKPDSALVQIKYFSHDPEEEIGHDENFVQDAGDIGGEGRMFKQHRELEVDDDDDDETDGEIKPWRDPSLIDFSHVLEATEANYMPFGGGKQVPTCPEKEANMRRENATLMVFYADPKDIPASPREPLEQELEAAPAVTVTQFGTPGEKTMSRIPRSAPAPITAPDFQQLENIIKQFANSGTSQIIAPPAPAPALMPQMVQPAPTMPTTAPDLSSLLSALQASTATQPQPPAPFPVQPPAPQVMQGQSIDVNAIAAFLATQAGSGMTLPPPPPGLPPFPMQFPFAQQPQDATAYQAHQQPQYTQANGGTKRLREENNNNNNNNSDRGQGKKHKNRGERPHKVLPCKFYQKGTCNKGDNCTYVHDLNM</sequence>
<feature type="region of interest" description="Disordered" evidence="5">
    <location>
        <begin position="38"/>
        <end position="112"/>
    </location>
</feature>
<organism evidence="7 8">
    <name type="scientific">Paraphoma chrysanthemicola</name>
    <dbReference type="NCBI Taxonomy" id="798071"/>
    <lineage>
        <taxon>Eukaryota</taxon>
        <taxon>Fungi</taxon>
        <taxon>Dikarya</taxon>
        <taxon>Ascomycota</taxon>
        <taxon>Pezizomycotina</taxon>
        <taxon>Dothideomycetes</taxon>
        <taxon>Pleosporomycetidae</taxon>
        <taxon>Pleosporales</taxon>
        <taxon>Pleosporineae</taxon>
        <taxon>Phaeosphaeriaceae</taxon>
        <taxon>Paraphoma</taxon>
    </lineage>
</organism>
<feature type="region of interest" description="Disordered" evidence="5">
    <location>
        <begin position="749"/>
        <end position="768"/>
    </location>
</feature>
<dbReference type="AlphaFoldDB" id="A0A8K0W2J2"/>
<feature type="region of interest" description="Disordered" evidence="5">
    <location>
        <begin position="509"/>
        <end position="597"/>
    </location>
</feature>
<feature type="compositionally biased region" description="Polar residues" evidence="5">
    <location>
        <begin position="58"/>
        <end position="112"/>
    </location>
</feature>
<name>A0A8K0W2J2_9PLEO</name>
<evidence type="ECO:0000256" key="4">
    <source>
        <dbReference type="PROSITE-ProRule" id="PRU00723"/>
    </source>
</evidence>
<feature type="region of interest" description="Disordered" evidence="5">
    <location>
        <begin position="281"/>
        <end position="335"/>
    </location>
</feature>
<dbReference type="OrthoDB" id="4347at2759"/>
<feature type="zinc finger region" description="C3H1-type" evidence="4">
    <location>
        <begin position="1046"/>
        <end position="1068"/>
    </location>
</feature>
<accession>A0A8K0W2J2</accession>
<keyword evidence="2 4" id="KW-0863">Zinc-finger</keyword>
<feature type="region of interest" description="Disordered" evidence="5">
    <location>
        <begin position="136"/>
        <end position="172"/>
    </location>
</feature>
<feature type="compositionally biased region" description="Pro residues" evidence="5">
    <location>
        <begin position="970"/>
        <end position="982"/>
    </location>
</feature>